<name>A0A1Z4GD17_9CYAN</name>
<proteinExistence type="predicted"/>
<keyword evidence="3" id="KW-1185">Reference proteome</keyword>
<dbReference type="Proteomes" id="UP000218287">
    <property type="component" value="Chromosome"/>
</dbReference>
<gene>
    <name evidence="2" type="ORF">NIES21_12220</name>
</gene>
<accession>A0A1Z4GD17</accession>
<evidence type="ECO:0000256" key="1">
    <source>
        <dbReference type="SAM" id="MobiDB-lite"/>
    </source>
</evidence>
<feature type="compositionally biased region" description="Basic and acidic residues" evidence="1">
    <location>
        <begin position="25"/>
        <end position="41"/>
    </location>
</feature>
<dbReference type="EMBL" id="AP018174">
    <property type="protein sequence ID" value="BAY15405.1"/>
    <property type="molecule type" value="Genomic_DNA"/>
</dbReference>
<protein>
    <submittedName>
        <fullName evidence="2">Uncharacterized protein</fullName>
    </submittedName>
</protein>
<dbReference type="AlphaFoldDB" id="A0A1Z4GD17"/>
<reference evidence="2 3" key="1">
    <citation type="submission" date="2017-06" db="EMBL/GenBank/DDBJ databases">
        <title>Genome sequencing of cyanobaciteial culture collection at National Institute for Environmental Studies (NIES).</title>
        <authorList>
            <person name="Hirose Y."/>
            <person name="Shimura Y."/>
            <person name="Fujisawa T."/>
            <person name="Nakamura Y."/>
            <person name="Kawachi M."/>
        </authorList>
    </citation>
    <scope>NUCLEOTIDE SEQUENCE [LARGE SCALE GENOMIC DNA]</scope>
    <source>
        <strain evidence="2 3">NIES-21</strain>
    </source>
</reference>
<evidence type="ECO:0000313" key="3">
    <source>
        <dbReference type="Proteomes" id="UP000218287"/>
    </source>
</evidence>
<sequence>MTRQKPLNNGKPRKTEPGAIQSIGKIDRINQQKSNKLDKPE</sequence>
<feature type="region of interest" description="Disordered" evidence="1">
    <location>
        <begin position="1"/>
        <end position="41"/>
    </location>
</feature>
<organism evidence="2 3">
    <name type="scientific">Anabaenopsis circularis NIES-21</name>
    <dbReference type="NCBI Taxonomy" id="1085406"/>
    <lineage>
        <taxon>Bacteria</taxon>
        <taxon>Bacillati</taxon>
        <taxon>Cyanobacteriota</taxon>
        <taxon>Cyanophyceae</taxon>
        <taxon>Nostocales</taxon>
        <taxon>Nodulariaceae</taxon>
        <taxon>Anabaenopsis</taxon>
    </lineage>
</organism>
<evidence type="ECO:0000313" key="2">
    <source>
        <dbReference type="EMBL" id="BAY15405.1"/>
    </source>
</evidence>